<dbReference type="AlphaFoldDB" id="A0A5N6U392"/>
<organism evidence="3 4">
    <name type="scientific">Aspergillus avenaceus</name>
    <dbReference type="NCBI Taxonomy" id="36643"/>
    <lineage>
        <taxon>Eukaryota</taxon>
        <taxon>Fungi</taxon>
        <taxon>Dikarya</taxon>
        <taxon>Ascomycota</taxon>
        <taxon>Pezizomycotina</taxon>
        <taxon>Eurotiomycetes</taxon>
        <taxon>Eurotiomycetidae</taxon>
        <taxon>Eurotiales</taxon>
        <taxon>Aspergillaceae</taxon>
        <taxon>Aspergillus</taxon>
        <taxon>Aspergillus subgen. Circumdati</taxon>
    </lineage>
</organism>
<feature type="region of interest" description="Disordered" evidence="2">
    <location>
        <begin position="23"/>
        <end position="52"/>
    </location>
</feature>
<protein>
    <submittedName>
        <fullName evidence="3">Uncharacterized protein</fullName>
    </submittedName>
</protein>
<accession>A0A5N6U392</accession>
<evidence type="ECO:0000313" key="4">
    <source>
        <dbReference type="Proteomes" id="UP000325780"/>
    </source>
</evidence>
<dbReference type="EMBL" id="ML742043">
    <property type="protein sequence ID" value="KAE8153103.1"/>
    <property type="molecule type" value="Genomic_DNA"/>
</dbReference>
<sequence length="411" mass="46267">MVATGLPSPYSAHGYTQEYLQTQTPTASQMSSQQQYPSPSTHQNHLPYPIVIPQRRPGSKERGWVKAYAPILEQYDIQQDMFLDFLESLNKAMQGSKFLMALQVAALGAGFVPNTIAMGVTVAVQVAATIATKAETKWKINSLLDRYNEQVLRPRGLYCLIVSYNPSTTIISKNKSDMDIIAQAVSQPSTHPNFIRKAKKNLRNPFPATTEGQQNLPPMIAPLVFPSAVDEAVAPKNKFTRRVDRLNNYLDRRAQARYAAESKQDILSIPQRQEFRNRYLDPNHPVNNGGLLGLISGGHLTSNAQEIRRTGMGTIATQERMVHEQYNAQMAQLQEQMRSQHMSPQVQRAYIENLTATYQQQIGQIDSQRELAERGQRKLTRDLLYLMIVDMPSEEELGIAQAQLNTLSPDR</sequence>
<keyword evidence="1" id="KW-0175">Coiled coil</keyword>
<evidence type="ECO:0000256" key="2">
    <source>
        <dbReference type="SAM" id="MobiDB-lite"/>
    </source>
</evidence>
<proteinExistence type="predicted"/>
<keyword evidence="4" id="KW-1185">Reference proteome</keyword>
<dbReference type="InterPro" id="IPR053221">
    <property type="entry name" value="Burnettramic_acid_biosynth"/>
</dbReference>
<feature type="compositionally biased region" description="Low complexity" evidence="2">
    <location>
        <begin position="28"/>
        <end position="43"/>
    </location>
</feature>
<dbReference type="Proteomes" id="UP000325780">
    <property type="component" value="Unassembled WGS sequence"/>
</dbReference>
<evidence type="ECO:0000313" key="3">
    <source>
        <dbReference type="EMBL" id="KAE8153103.1"/>
    </source>
</evidence>
<dbReference type="OrthoDB" id="3433125at2759"/>
<gene>
    <name evidence="3" type="ORF">BDV25DRAFT_137174</name>
</gene>
<name>A0A5N6U392_ASPAV</name>
<dbReference type="PANTHER" id="PTHR38887">
    <property type="entry name" value="CHROMOSOME 21, WHOLE GENOME SHOTGUN SEQUENCE"/>
    <property type="match status" value="1"/>
</dbReference>
<reference evidence="3 4" key="1">
    <citation type="submission" date="2019-04" db="EMBL/GenBank/DDBJ databases">
        <title>Friends and foes A comparative genomics study of 23 Aspergillus species from section Flavi.</title>
        <authorList>
            <consortium name="DOE Joint Genome Institute"/>
            <person name="Kjaerbolling I."/>
            <person name="Vesth T."/>
            <person name="Frisvad J.C."/>
            <person name="Nybo J.L."/>
            <person name="Theobald S."/>
            <person name="Kildgaard S."/>
            <person name="Isbrandt T."/>
            <person name="Kuo A."/>
            <person name="Sato A."/>
            <person name="Lyhne E.K."/>
            <person name="Kogle M.E."/>
            <person name="Wiebenga A."/>
            <person name="Kun R.S."/>
            <person name="Lubbers R.J."/>
            <person name="Makela M.R."/>
            <person name="Barry K."/>
            <person name="Chovatia M."/>
            <person name="Clum A."/>
            <person name="Daum C."/>
            <person name="Haridas S."/>
            <person name="He G."/>
            <person name="LaButti K."/>
            <person name="Lipzen A."/>
            <person name="Mondo S."/>
            <person name="Riley R."/>
            <person name="Salamov A."/>
            <person name="Simmons B.A."/>
            <person name="Magnuson J.K."/>
            <person name="Henrissat B."/>
            <person name="Mortensen U.H."/>
            <person name="Larsen T.O."/>
            <person name="Devries R.P."/>
            <person name="Grigoriev I.V."/>
            <person name="Machida M."/>
            <person name="Baker S.E."/>
            <person name="Andersen M.R."/>
        </authorList>
    </citation>
    <scope>NUCLEOTIDE SEQUENCE [LARGE SCALE GENOMIC DNA]</scope>
    <source>
        <strain evidence="3 4">IBT 18842</strain>
    </source>
</reference>
<feature type="coiled-coil region" evidence="1">
    <location>
        <begin position="316"/>
        <end position="343"/>
    </location>
</feature>
<dbReference type="PANTHER" id="PTHR38887:SF1">
    <property type="entry name" value="RAS MODIFICATION PROTEIN ERF4"/>
    <property type="match status" value="1"/>
</dbReference>
<evidence type="ECO:0000256" key="1">
    <source>
        <dbReference type="SAM" id="Coils"/>
    </source>
</evidence>